<feature type="domain" description="ABC transporter" evidence="5">
    <location>
        <begin position="4"/>
        <end position="251"/>
    </location>
</feature>
<evidence type="ECO:0000256" key="3">
    <source>
        <dbReference type="ARBA" id="ARBA00022741"/>
    </source>
</evidence>
<dbReference type="InterPro" id="IPR051120">
    <property type="entry name" value="ABC_AA/LPS_Transport"/>
</dbReference>
<dbReference type="PANTHER" id="PTHR45772">
    <property type="entry name" value="CONSERVED COMPONENT OF ABC TRANSPORTER FOR NATURAL AMINO ACIDS-RELATED"/>
    <property type="match status" value="1"/>
</dbReference>
<dbReference type="InterPro" id="IPR032823">
    <property type="entry name" value="BCA_ABC_TP_C"/>
</dbReference>
<name>A0ABV8NUY6_9BURK</name>
<sequence length="252" mass="26529">MALLSLKNVRVAFSGLTALDSISLDAEAGQVLAVIGPNGAGKSTLFNAIAGYVPLAGGSIQFDGRDIQGLPIHAISALGMRRSFQNGGVFGAMTTLENVLTGLSQRIASKPMGLLFGLAGARRAEAEAREHAVELLHMMGLAAIAHRPARELSAGQQRLVEITRALAARARLLLLDEPAVGLTSAEREHLMAILRRLCSEGIAIVLVEHAVDMVMAVSDRIAVLNYGKLIATGSPQEVRTHPAVLEAYLGQS</sequence>
<dbReference type="PANTHER" id="PTHR45772:SF7">
    <property type="entry name" value="AMINO ACID ABC TRANSPORTER ATP-BINDING PROTEIN"/>
    <property type="match status" value="1"/>
</dbReference>
<keyword evidence="3" id="KW-0547">Nucleotide-binding</keyword>
<keyword evidence="2" id="KW-0472">Membrane</keyword>
<dbReference type="GO" id="GO:0005524">
    <property type="term" value="F:ATP binding"/>
    <property type="evidence" value="ECO:0007669"/>
    <property type="project" value="UniProtKB-KW"/>
</dbReference>
<dbReference type="Pfam" id="PF12399">
    <property type="entry name" value="BCA_ABC_TP_C"/>
    <property type="match status" value="1"/>
</dbReference>
<dbReference type="Proteomes" id="UP001595848">
    <property type="component" value="Unassembled WGS sequence"/>
</dbReference>
<evidence type="ECO:0000256" key="4">
    <source>
        <dbReference type="ARBA" id="ARBA00022840"/>
    </source>
</evidence>
<proteinExistence type="predicted"/>
<accession>A0ABV8NUY6</accession>
<keyword evidence="4 6" id="KW-0067">ATP-binding</keyword>
<evidence type="ECO:0000256" key="2">
    <source>
        <dbReference type="ARBA" id="ARBA00022475"/>
    </source>
</evidence>
<dbReference type="InterPro" id="IPR003439">
    <property type="entry name" value="ABC_transporter-like_ATP-bd"/>
</dbReference>
<gene>
    <name evidence="6" type="ORF">ACFOY1_07475</name>
</gene>
<evidence type="ECO:0000256" key="1">
    <source>
        <dbReference type="ARBA" id="ARBA00022448"/>
    </source>
</evidence>
<reference evidence="7" key="1">
    <citation type="journal article" date="2019" name="Int. J. Syst. Evol. Microbiol.">
        <title>The Global Catalogue of Microorganisms (GCM) 10K type strain sequencing project: providing services to taxonomists for standard genome sequencing and annotation.</title>
        <authorList>
            <consortium name="The Broad Institute Genomics Platform"/>
            <consortium name="The Broad Institute Genome Sequencing Center for Infectious Disease"/>
            <person name="Wu L."/>
            <person name="Ma J."/>
        </authorList>
    </citation>
    <scope>NUCLEOTIDE SEQUENCE [LARGE SCALE GENOMIC DNA]</scope>
    <source>
        <strain evidence="7">LMG 24813</strain>
    </source>
</reference>
<protein>
    <submittedName>
        <fullName evidence="6">ABC transporter ATP-binding protein</fullName>
    </submittedName>
</protein>
<evidence type="ECO:0000313" key="6">
    <source>
        <dbReference type="EMBL" id="MFC4200790.1"/>
    </source>
</evidence>
<evidence type="ECO:0000313" key="7">
    <source>
        <dbReference type="Proteomes" id="UP001595848"/>
    </source>
</evidence>
<dbReference type="EMBL" id="JBHSBV010000002">
    <property type="protein sequence ID" value="MFC4200790.1"/>
    <property type="molecule type" value="Genomic_DNA"/>
</dbReference>
<dbReference type="RefSeq" id="WP_217963990.1">
    <property type="nucleotide sequence ID" value="NZ_JAHTBN010000003.1"/>
</dbReference>
<dbReference type="SMART" id="SM00382">
    <property type="entry name" value="AAA"/>
    <property type="match status" value="1"/>
</dbReference>
<organism evidence="6 7">
    <name type="scientific">Candidimonas humi</name>
    <dbReference type="NCBI Taxonomy" id="683355"/>
    <lineage>
        <taxon>Bacteria</taxon>
        <taxon>Pseudomonadati</taxon>
        <taxon>Pseudomonadota</taxon>
        <taxon>Betaproteobacteria</taxon>
        <taxon>Burkholderiales</taxon>
        <taxon>Alcaligenaceae</taxon>
        <taxon>Candidimonas</taxon>
    </lineage>
</organism>
<dbReference type="PROSITE" id="PS50893">
    <property type="entry name" value="ABC_TRANSPORTER_2"/>
    <property type="match status" value="1"/>
</dbReference>
<keyword evidence="7" id="KW-1185">Reference proteome</keyword>
<dbReference type="Pfam" id="PF00005">
    <property type="entry name" value="ABC_tran"/>
    <property type="match status" value="1"/>
</dbReference>
<dbReference type="InterPro" id="IPR003593">
    <property type="entry name" value="AAA+_ATPase"/>
</dbReference>
<keyword evidence="2" id="KW-1003">Cell membrane</keyword>
<comment type="caution">
    <text evidence="6">The sequence shown here is derived from an EMBL/GenBank/DDBJ whole genome shotgun (WGS) entry which is preliminary data.</text>
</comment>
<evidence type="ECO:0000259" key="5">
    <source>
        <dbReference type="PROSITE" id="PS50893"/>
    </source>
</evidence>
<keyword evidence="1" id="KW-0813">Transport</keyword>